<reference evidence="4 5" key="1">
    <citation type="journal article" date="2019" name="Plant Biotechnol. J.">
        <title>The red bayberry genome and genetic basis of sex determination.</title>
        <authorList>
            <person name="Jia H.M."/>
            <person name="Jia H.J."/>
            <person name="Cai Q.L."/>
            <person name="Wang Y."/>
            <person name="Zhao H.B."/>
            <person name="Yang W.F."/>
            <person name="Wang G.Y."/>
            <person name="Li Y.H."/>
            <person name="Zhan D.L."/>
            <person name="Shen Y.T."/>
            <person name="Niu Q.F."/>
            <person name="Chang L."/>
            <person name="Qiu J."/>
            <person name="Zhao L."/>
            <person name="Xie H.B."/>
            <person name="Fu W.Y."/>
            <person name="Jin J."/>
            <person name="Li X.W."/>
            <person name="Jiao Y."/>
            <person name="Zhou C.C."/>
            <person name="Tu T."/>
            <person name="Chai C.Y."/>
            <person name="Gao J.L."/>
            <person name="Fan L.J."/>
            <person name="van de Weg E."/>
            <person name="Wang J.Y."/>
            <person name="Gao Z.S."/>
        </authorList>
    </citation>
    <scope>NUCLEOTIDE SEQUENCE [LARGE SCALE GENOMIC DNA]</scope>
    <source>
        <tissue evidence="4">Leaves</tissue>
    </source>
</reference>
<gene>
    <name evidence="4" type="ORF">CJ030_MR6G003942</name>
</gene>
<evidence type="ECO:0000313" key="5">
    <source>
        <dbReference type="Proteomes" id="UP000516437"/>
    </source>
</evidence>
<feature type="repeat" description="PPR" evidence="3">
    <location>
        <begin position="305"/>
        <end position="336"/>
    </location>
</feature>
<dbReference type="InterPro" id="IPR002885">
    <property type="entry name" value="PPR_rpt"/>
</dbReference>
<dbReference type="SUPFAM" id="SSF81901">
    <property type="entry name" value="HCP-like"/>
    <property type="match status" value="1"/>
</dbReference>
<feature type="repeat" description="PPR" evidence="3">
    <location>
        <begin position="165"/>
        <end position="199"/>
    </location>
</feature>
<dbReference type="GO" id="GO:0003729">
    <property type="term" value="F:mRNA binding"/>
    <property type="evidence" value="ECO:0007669"/>
    <property type="project" value="TreeGrafter"/>
</dbReference>
<keyword evidence="5" id="KW-1185">Reference proteome</keyword>
<dbReference type="EMBL" id="RXIC02000024">
    <property type="protein sequence ID" value="KAB1209607.1"/>
    <property type="molecule type" value="Genomic_DNA"/>
</dbReference>
<keyword evidence="2" id="KW-0677">Repeat</keyword>
<dbReference type="Pfam" id="PF01535">
    <property type="entry name" value="PPR"/>
    <property type="match status" value="1"/>
</dbReference>
<accession>A0A6A1VCR8</accession>
<feature type="repeat" description="PPR" evidence="3">
    <location>
        <begin position="130"/>
        <end position="164"/>
    </location>
</feature>
<dbReference type="GO" id="GO:0009507">
    <property type="term" value="C:chloroplast"/>
    <property type="evidence" value="ECO:0007669"/>
    <property type="project" value="TreeGrafter"/>
</dbReference>
<proteinExistence type="inferred from homology"/>
<dbReference type="InterPro" id="IPR011990">
    <property type="entry name" value="TPR-like_helical_dom_sf"/>
</dbReference>
<dbReference type="NCBIfam" id="TIGR00756">
    <property type="entry name" value="PPR"/>
    <property type="match status" value="5"/>
</dbReference>
<protein>
    <recommendedName>
        <fullName evidence="6">Pentacotripeptide-repeat region of PRORP domain-containing protein</fullName>
    </recommendedName>
</protein>
<dbReference type="OrthoDB" id="185373at2759"/>
<evidence type="ECO:0000256" key="3">
    <source>
        <dbReference type="PROSITE-ProRule" id="PRU00708"/>
    </source>
</evidence>
<comment type="similarity">
    <text evidence="1">Belongs to the PPR family. P subfamily.</text>
</comment>
<dbReference type="Gene3D" id="1.25.40.10">
    <property type="entry name" value="Tetratricopeptide repeat domain"/>
    <property type="match status" value="3"/>
</dbReference>
<feature type="repeat" description="PPR" evidence="3">
    <location>
        <begin position="270"/>
        <end position="304"/>
    </location>
</feature>
<dbReference type="PANTHER" id="PTHR47934">
    <property type="entry name" value="PENTATRICOPEPTIDE REPEAT-CONTAINING PROTEIN PET309, MITOCHONDRIAL"/>
    <property type="match status" value="1"/>
</dbReference>
<comment type="caution">
    <text evidence="4">The sequence shown here is derived from an EMBL/GenBank/DDBJ whole genome shotgun (WGS) entry which is preliminary data.</text>
</comment>
<feature type="repeat" description="PPR" evidence="3">
    <location>
        <begin position="95"/>
        <end position="129"/>
    </location>
</feature>
<sequence>MGMLAPRKLFQRRKKQEVFRNEVDEAYQKNWRRLMTEIEETGSAVSVLKRERDTTQSISRDMVLGTLVRLKQLKKWNLVGEILEWLKSQSWWDFSEMDFLMLITAYGKQGDFNRAERVLSLISKKGHAPSVISHTALMEAYGRGGRYNNAEAIFRRMQSSGPEPSALTYQIILDMFVEGGKFKEAEDIFDALLNDDKAPLKPDQKMFHMMIYMHKKAGSYEKARKIFALMAERGVQQSTVTYNSLMSFETNYKEVSKIYDQMQRAGIQPDVVSYALLISAYGKGRREEEALAVFEEMLDAGVRPTRKAYNILLDAFAISGMVEQAHVVLKSMKRDR</sequence>
<organism evidence="4 5">
    <name type="scientific">Morella rubra</name>
    <name type="common">Chinese bayberry</name>
    <dbReference type="NCBI Taxonomy" id="262757"/>
    <lineage>
        <taxon>Eukaryota</taxon>
        <taxon>Viridiplantae</taxon>
        <taxon>Streptophyta</taxon>
        <taxon>Embryophyta</taxon>
        <taxon>Tracheophyta</taxon>
        <taxon>Spermatophyta</taxon>
        <taxon>Magnoliopsida</taxon>
        <taxon>eudicotyledons</taxon>
        <taxon>Gunneridae</taxon>
        <taxon>Pentapetalae</taxon>
        <taxon>rosids</taxon>
        <taxon>fabids</taxon>
        <taxon>Fagales</taxon>
        <taxon>Myricaceae</taxon>
        <taxon>Morella</taxon>
    </lineage>
</organism>
<evidence type="ECO:0000256" key="2">
    <source>
        <dbReference type="ARBA" id="ARBA00022737"/>
    </source>
</evidence>
<evidence type="ECO:0000313" key="4">
    <source>
        <dbReference type="EMBL" id="KAB1209607.1"/>
    </source>
</evidence>
<dbReference type="AlphaFoldDB" id="A0A6A1VCR8"/>
<dbReference type="Pfam" id="PF13812">
    <property type="entry name" value="PPR_3"/>
    <property type="match status" value="2"/>
</dbReference>
<dbReference type="Pfam" id="PF13041">
    <property type="entry name" value="PPR_2"/>
    <property type="match status" value="1"/>
</dbReference>
<dbReference type="PANTHER" id="PTHR47934:SF4">
    <property type="entry name" value="OS08G0191900 PROTEIN"/>
    <property type="match status" value="1"/>
</dbReference>
<evidence type="ECO:0008006" key="6">
    <source>
        <dbReference type="Google" id="ProtNLM"/>
    </source>
</evidence>
<dbReference type="InterPro" id="IPR051114">
    <property type="entry name" value="Mito_RNA_Proc_CCM1"/>
</dbReference>
<dbReference type="GO" id="GO:0006396">
    <property type="term" value="P:RNA processing"/>
    <property type="evidence" value="ECO:0007669"/>
    <property type="project" value="TreeGrafter"/>
</dbReference>
<name>A0A6A1VCR8_9ROSI</name>
<feature type="repeat" description="PPR" evidence="3">
    <location>
        <begin position="203"/>
        <end position="237"/>
    </location>
</feature>
<dbReference type="Proteomes" id="UP000516437">
    <property type="component" value="Chromosome 6"/>
</dbReference>
<dbReference type="PROSITE" id="PS51375">
    <property type="entry name" value="PPR"/>
    <property type="match status" value="6"/>
</dbReference>
<evidence type="ECO:0000256" key="1">
    <source>
        <dbReference type="ARBA" id="ARBA00007626"/>
    </source>
</evidence>